<dbReference type="PANTHER" id="PTHR11616">
    <property type="entry name" value="SODIUM/CHLORIDE DEPENDENT TRANSPORTER"/>
    <property type="match status" value="1"/>
</dbReference>
<feature type="transmembrane region" description="Helical" evidence="7">
    <location>
        <begin position="447"/>
        <end position="465"/>
    </location>
</feature>
<keyword evidence="9" id="KW-1185">Reference proteome</keyword>
<feature type="region of interest" description="Disordered" evidence="6">
    <location>
        <begin position="616"/>
        <end position="654"/>
    </location>
</feature>
<organism evidence="8 9">
    <name type="scientific">Plectosphaerella plurivora</name>
    <dbReference type="NCBI Taxonomy" id="936078"/>
    <lineage>
        <taxon>Eukaryota</taxon>
        <taxon>Fungi</taxon>
        <taxon>Dikarya</taxon>
        <taxon>Ascomycota</taxon>
        <taxon>Pezizomycotina</taxon>
        <taxon>Sordariomycetes</taxon>
        <taxon>Hypocreomycetidae</taxon>
        <taxon>Glomerellales</taxon>
        <taxon>Plectosphaerellaceae</taxon>
        <taxon>Plectosphaerella</taxon>
    </lineage>
</organism>
<keyword evidence="3 7" id="KW-0812">Transmembrane</keyword>
<evidence type="ECO:0000256" key="1">
    <source>
        <dbReference type="ARBA" id="ARBA00004141"/>
    </source>
</evidence>
<feature type="transmembrane region" description="Helical" evidence="7">
    <location>
        <begin position="202"/>
        <end position="222"/>
    </location>
</feature>
<dbReference type="CDD" id="cd11554">
    <property type="entry name" value="SLC6sbd_u2"/>
    <property type="match status" value="1"/>
</dbReference>
<dbReference type="AlphaFoldDB" id="A0A9P8VG44"/>
<keyword evidence="4 7" id="KW-1133">Transmembrane helix</keyword>
<feature type="transmembrane region" description="Helical" evidence="7">
    <location>
        <begin position="176"/>
        <end position="195"/>
    </location>
</feature>
<feature type="transmembrane region" description="Helical" evidence="7">
    <location>
        <begin position="284"/>
        <end position="308"/>
    </location>
</feature>
<evidence type="ECO:0000313" key="9">
    <source>
        <dbReference type="Proteomes" id="UP000770015"/>
    </source>
</evidence>
<dbReference type="InterPro" id="IPR000175">
    <property type="entry name" value="Na/ntran_symport"/>
</dbReference>
<feature type="transmembrane region" description="Helical" evidence="7">
    <location>
        <begin position="412"/>
        <end position="435"/>
    </location>
</feature>
<feature type="transmembrane region" description="Helical" evidence="7">
    <location>
        <begin position="255"/>
        <end position="272"/>
    </location>
</feature>
<dbReference type="PROSITE" id="PS50267">
    <property type="entry name" value="NA_NEUROTRAN_SYMP_3"/>
    <property type="match status" value="1"/>
</dbReference>
<feature type="transmembrane region" description="Helical" evidence="7">
    <location>
        <begin position="60"/>
        <end position="86"/>
    </location>
</feature>
<dbReference type="PANTHER" id="PTHR11616:SF240">
    <property type="entry name" value="BLOATED TUBULES, ISOFORM B-RELATED"/>
    <property type="match status" value="1"/>
</dbReference>
<feature type="transmembrane region" description="Helical" evidence="7">
    <location>
        <begin position="547"/>
        <end position="565"/>
    </location>
</feature>
<dbReference type="GO" id="GO:0005886">
    <property type="term" value="C:plasma membrane"/>
    <property type="evidence" value="ECO:0007669"/>
    <property type="project" value="TreeGrafter"/>
</dbReference>
<evidence type="ECO:0000313" key="8">
    <source>
        <dbReference type="EMBL" id="KAH6690515.1"/>
    </source>
</evidence>
<feature type="transmembrane region" description="Helical" evidence="7">
    <location>
        <begin position="381"/>
        <end position="406"/>
    </location>
</feature>
<comment type="subcellular location">
    <subcellularLocation>
        <location evidence="1">Membrane</location>
        <topology evidence="1">Multi-pass membrane protein</topology>
    </subcellularLocation>
</comment>
<feature type="compositionally biased region" description="Polar residues" evidence="6">
    <location>
        <begin position="634"/>
        <end position="643"/>
    </location>
</feature>
<feature type="transmembrane region" description="Helical" evidence="7">
    <location>
        <begin position="107"/>
        <end position="130"/>
    </location>
</feature>
<dbReference type="EMBL" id="JAGSXJ010000006">
    <property type="protein sequence ID" value="KAH6690515.1"/>
    <property type="molecule type" value="Genomic_DNA"/>
</dbReference>
<feature type="compositionally biased region" description="Basic and acidic residues" evidence="6">
    <location>
        <begin position="644"/>
        <end position="654"/>
    </location>
</feature>
<comment type="caution">
    <text evidence="8">The sequence shown here is derived from an EMBL/GenBank/DDBJ whole genome shotgun (WGS) entry which is preliminary data.</text>
</comment>
<keyword evidence="5 7" id="KW-0472">Membrane</keyword>
<evidence type="ECO:0000256" key="2">
    <source>
        <dbReference type="ARBA" id="ARBA00022448"/>
    </source>
</evidence>
<evidence type="ECO:0000256" key="4">
    <source>
        <dbReference type="ARBA" id="ARBA00022989"/>
    </source>
</evidence>
<dbReference type="InterPro" id="IPR037272">
    <property type="entry name" value="SNS_sf"/>
</dbReference>
<evidence type="ECO:0000256" key="7">
    <source>
        <dbReference type="SAM" id="Phobius"/>
    </source>
</evidence>
<dbReference type="SUPFAM" id="SSF161070">
    <property type="entry name" value="SNF-like"/>
    <property type="match status" value="1"/>
</dbReference>
<keyword evidence="2" id="KW-0813">Transport</keyword>
<evidence type="ECO:0000256" key="6">
    <source>
        <dbReference type="SAM" id="MobiDB-lite"/>
    </source>
</evidence>
<feature type="transmembrane region" description="Helical" evidence="7">
    <location>
        <begin position="577"/>
        <end position="600"/>
    </location>
</feature>
<feature type="transmembrane region" description="Helical" evidence="7">
    <location>
        <begin position="340"/>
        <end position="369"/>
    </location>
</feature>
<protein>
    <submittedName>
        <fullName evidence="8">Uncharacterized protein</fullName>
    </submittedName>
</protein>
<feature type="transmembrane region" description="Helical" evidence="7">
    <location>
        <begin position="471"/>
        <end position="492"/>
    </location>
</feature>
<feature type="transmembrane region" description="Helical" evidence="7">
    <location>
        <begin position="29"/>
        <end position="48"/>
    </location>
</feature>
<gene>
    <name evidence="8" type="ORF">F5X68DRAFT_267845</name>
</gene>
<dbReference type="OrthoDB" id="7777654at2759"/>
<dbReference type="GO" id="GO:0035725">
    <property type="term" value="P:sodium ion transmembrane transport"/>
    <property type="evidence" value="ECO:0007669"/>
    <property type="project" value="TreeGrafter"/>
</dbReference>
<evidence type="ECO:0000256" key="3">
    <source>
        <dbReference type="ARBA" id="ARBA00022692"/>
    </source>
</evidence>
<dbReference type="PRINTS" id="PR00176">
    <property type="entry name" value="NANEUSMPORT"/>
</dbReference>
<evidence type="ECO:0000256" key="5">
    <source>
        <dbReference type="ARBA" id="ARBA00023136"/>
    </source>
</evidence>
<name>A0A9P8VG44_9PEZI</name>
<accession>A0A9P8VG44</accession>
<sequence length="654" mass="72050">MDRVKKIFNKLAPPPAKADDGRDQWPSRFSFILASCSGVVGMGNLLRYPSTVYNNSGLQWFIPYLLAVFLLAIPALALEVAAGNAFRGGTVTAYNKINRRMRGIGFSLNYVGLVVTIYFVPILSWGMVYFQKSFTSPLPWAGDPENYFMYEVVSAVDPDESGAWVVYPGVALDGRLVGWNAFTFFIVWLCMFRGVGLTGRVVYFTLGLPTVMAIVLIGRGVSLPNATDGIRMYFASWHGEKLAETKIWQDAVGQVFYSTGVGFGFYTAYASYNREAANSCQDAVIIACVNATFEVVLTFAVFGIVGFLGMTPESTGVMGSYSIGFMTYPEAFVQMPASNFFSVVFFFTLMLVGISSSFAMLDAVMTLIMDSPFAKRWGRPWVATALVIVCFLLSLPNCSQFGYWYLDGVDRWINNVGLVFVVWAECVVATTAYRYEDVVGQVGMPSFVSYNVGYLGGQLLAIIAGHTAGPVAGFGAGFGTFAVGLALSLVLAKTPDAPGVPKLMSKSKYAAVLYYVAFNSGNQLRHDMNAVIGLGKNWNLPVIWAPLLRYFSGPVLAIIFSLAYPSFETLSNDPLHVYGFIIAHFLLLWIVAGFFVPRWFSVFIVPERRDDWKQPYAPNVVRDTSEGEVADSLETASYEPQGNETEHKFAMRKR</sequence>
<proteinExistence type="predicted"/>
<reference evidence="8" key="1">
    <citation type="journal article" date="2021" name="Nat. Commun.">
        <title>Genetic determinants of endophytism in the Arabidopsis root mycobiome.</title>
        <authorList>
            <person name="Mesny F."/>
            <person name="Miyauchi S."/>
            <person name="Thiergart T."/>
            <person name="Pickel B."/>
            <person name="Atanasova L."/>
            <person name="Karlsson M."/>
            <person name="Huettel B."/>
            <person name="Barry K.W."/>
            <person name="Haridas S."/>
            <person name="Chen C."/>
            <person name="Bauer D."/>
            <person name="Andreopoulos W."/>
            <person name="Pangilinan J."/>
            <person name="LaButti K."/>
            <person name="Riley R."/>
            <person name="Lipzen A."/>
            <person name="Clum A."/>
            <person name="Drula E."/>
            <person name="Henrissat B."/>
            <person name="Kohler A."/>
            <person name="Grigoriev I.V."/>
            <person name="Martin F.M."/>
            <person name="Hacquard S."/>
        </authorList>
    </citation>
    <scope>NUCLEOTIDE SEQUENCE</scope>
    <source>
        <strain evidence="8">MPI-SDFR-AT-0117</strain>
    </source>
</reference>
<dbReference type="Proteomes" id="UP000770015">
    <property type="component" value="Unassembled WGS sequence"/>
</dbReference>
<dbReference type="Pfam" id="PF00209">
    <property type="entry name" value="SNF"/>
    <property type="match status" value="2"/>
</dbReference>